<gene>
    <name evidence="6" type="ORF">Ptr86124_005380</name>
</gene>
<name>A0A922NJG3_9PLEO</name>
<dbReference type="GO" id="GO:0016787">
    <property type="term" value="F:hydrolase activity"/>
    <property type="evidence" value="ECO:0007669"/>
    <property type="project" value="UniProtKB-KW"/>
</dbReference>
<evidence type="ECO:0000259" key="5">
    <source>
        <dbReference type="SMART" id="SM00849"/>
    </source>
</evidence>
<evidence type="ECO:0000313" key="7">
    <source>
        <dbReference type="Proteomes" id="UP000249757"/>
    </source>
</evidence>
<feature type="domain" description="Metallo-beta-lactamase" evidence="5">
    <location>
        <begin position="70"/>
        <end position="303"/>
    </location>
</feature>
<organism evidence="6 7">
    <name type="scientific">Pyrenophora tritici-repentis</name>
    <dbReference type="NCBI Taxonomy" id="45151"/>
    <lineage>
        <taxon>Eukaryota</taxon>
        <taxon>Fungi</taxon>
        <taxon>Dikarya</taxon>
        <taxon>Ascomycota</taxon>
        <taxon>Pezizomycotina</taxon>
        <taxon>Dothideomycetes</taxon>
        <taxon>Pleosporomycetidae</taxon>
        <taxon>Pleosporales</taxon>
        <taxon>Pleosporineae</taxon>
        <taxon>Pleosporaceae</taxon>
        <taxon>Pyrenophora</taxon>
    </lineage>
</organism>
<comment type="caution">
    <text evidence="6">The sequence shown here is derived from an EMBL/GenBank/DDBJ whole genome shotgun (WGS) entry which is preliminary data.</text>
</comment>
<proteinExistence type="inferred from homology"/>
<dbReference type="SMART" id="SM00849">
    <property type="entry name" value="Lactamase_B"/>
    <property type="match status" value="1"/>
</dbReference>
<dbReference type="Proteomes" id="UP000249757">
    <property type="component" value="Unassembled WGS sequence"/>
</dbReference>
<evidence type="ECO:0000256" key="1">
    <source>
        <dbReference type="ARBA" id="ARBA00007749"/>
    </source>
</evidence>
<dbReference type="PANTHER" id="PTHR42978:SF4">
    <property type="entry name" value="METALLO-BETA-LACTAMASE DOMAIN-CONTAINING PROTEIN"/>
    <property type="match status" value="1"/>
</dbReference>
<dbReference type="SUPFAM" id="SSF56281">
    <property type="entry name" value="Metallo-hydrolase/oxidoreductase"/>
    <property type="match status" value="1"/>
</dbReference>
<evidence type="ECO:0000256" key="3">
    <source>
        <dbReference type="ARBA" id="ARBA00022801"/>
    </source>
</evidence>
<reference evidence="7" key="1">
    <citation type="journal article" date="2022" name="Microb. Genom.">
        <title>A global pangenome for the wheat fungal pathogen Pyrenophora tritici-repentis and prediction of effector protein structural homology.</title>
        <authorList>
            <person name="Moolhuijzen P.M."/>
            <person name="See P.T."/>
            <person name="Shi G."/>
            <person name="Powell H.R."/>
            <person name="Cockram J."/>
            <person name="Jorgensen L.N."/>
            <person name="Benslimane H."/>
            <person name="Strelkov S.E."/>
            <person name="Turner J."/>
            <person name="Liu Z."/>
            <person name="Moffat C.S."/>
        </authorList>
    </citation>
    <scope>NUCLEOTIDE SEQUENCE [LARGE SCALE GENOMIC DNA]</scope>
</reference>
<dbReference type="EMBL" id="NRDI02000006">
    <property type="protein sequence ID" value="KAI1515379.1"/>
    <property type="molecule type" value="Genomic_DNA"/>
</dbReference>
<sequence length="338" mass="38081">MSRQLGWDVIRYIGTSFLDTYQDFILEMSTAKLELPHTDAFVQLSLLDGGSFVADLSRMHAGQTGTFRMYNWAFYISHQGRHVLWDLGLDQDRSYYTPLVDKLFLDNINHVGPSRTIVQQLSERGISARDIDTVLFSHAHFDHSRPISDVFPNARAYFGPGTRAACEPGHMKDANSQWDGRFFDPEDSTEDWDELQGHWKPFGSFEKALDYFGDGSFWVLDAPGHMAGNLAAAARLQCGEWVLLGSDCCHSRDLLDEKQEIAEFPGPGTECVSLHTDMATAKETMAKIRRLEKDVGVHTALAHDALWMKNGTDQVLMSLLDDKMKAAAKEKIPYDEIP</sequence>
<evidence type="ECO:0000256" key="4">
    <source>
        <dbReference type="ARBA" id="ARBA00022833"/>
    </source>
</evidence>
<comment type="similarity">
    <text evidence="1">Belongs to the metallo-beta-lactamase superfamily.</text>
</comment>
<accession>A0A922NJG3</accession>
<dbReference type="PANTHER" id="PTHR42978">
    <property type="entry name" value="QUORUM-QUENCHING LACTONASE YTNP-RELATED-RELATED"/>
    <property type="match status" value="1"/>
</dbReference>
<dbReference type="InterPro" id="IPR051013">
    <property type="entry name" value="MBL_superfamily_lactonases"/>
</dbReference>
<protein>
    <submittedName>
        <fullName evidence="6">Metallo-hydrolase/oxidoreductase</fullName>
    </submittedName>
</protein>
<dbReference type="GO" id="GO:0046872">
    <property type="term" value="F:metal ion binding"/>
    <property type="evidence" value="ECO:0007669"/>
    <property type="project" value="UniProtKB-KW"/>
</dbReference>
<dbReference type="AlphaFoldDB" id="A0A922NJG3"/>
<dbReference type="InterPro" id="IPR036866">
    <property type="entry name" value="RibonucZ/Hydroxyglut_hydro"/>
</dbReference>
<dbReference type="CDD" id="cd07730">
    <property type="entry name" value="metallo-hydrolase-like_MBL-fold"/>
    <property type="match status" value="1"/>
</dbReference>
<keyword evidence="2" id="KW-0479">Metal-binding</keyword>
<evidence type="ECO:0000256" key="2">
    <source>
        <dbReference type="ARBA" id="ARBA00022723"/>
    </source>
</evidence>
<dbReference type="OrthoDB" id="10250730at2759"/>
<keyword evidence="3" id="KW-0378">Hydrolase</keyword>
<keyword evidence="4" id="KW-0862">Zinc</keyword>
<dbReference type="InterPro" id="IPR001279">
    <property type="entry name" value="Metallo-B-lactamas"/>
</dbReference>
<keyword evidence="7" id="KW-1185">Reference proteome</keyword>
<evidence type="ECO:0000313" key="6">
    <source>
        <dbReference type="EMBL" id="KAI1515379.1"/>
    </source>
</evidence>
<dbReference type="Pfam" id="PF00753">
    <property type="entry name" value="Lactamase_B"/>
    <property type="match status" value="1"/>
</dbReference>
<dbReference type="Gene3D" id="3.60.15.10">
    <property type="entry name" value="Ribonuclease Z/Hydroxyacylglutathione hydrolase-like"/>
    <property type="match status" value="1"/>
</dbReference>